<dbReference type="PANTHER" id="PTHR11360">
    <property type="entry name" value="MONOCARBOXYLATE TRANSPORTER"/>
    <property type="match status" value="1"/>
</dbReference>
<dbReference type="InterPro" id="IPR020846">
    <property type="entry name" value="MFS_dom"/>
</dbReference>
<feature type="transmembrane region" description="Helical" evidence="4">
    <location>
        <begin position="226"/>
        <end position="244"/>
    </location>
</feature>
<evidence type="ECO:0000256" key="3">
    <source>
        <dbReference type="ARBA" id="ARBA00023136"/>
    </source>
</evidence>
<dbReference type="InterPro" id="IPR036259">
    <property type="entry name" value="MFS_trans_sf"/>
</dbReference>
<evidence type="ECO:0000256" key="2">
    <source>
        <dbReference type="ARBA" id="ARBA00022989"/>
    </source>
</evidence>
<dbReference type="CDD" id="cd17353">
    <property type="entry name" value="MFS_OFA_like"/>
    <property type="match status" value="1"/>
</dbReference>
<gene>
    <name evidence="6" type="ORF">BRSU_1175</name>
</gene>
<dbReference type="Proteomes" id="UP000043763">
    <property type="component" value="Unassembled WGS sequence"/>
</dbReference>
<feature type="transmembrane region" description="Helical" evidence="4">
    <location>
        <begin position="137"/>
        <end position="158"/>
    </location>
</feature>
<evidence type="ECO:0000313" key="6">
    <source>
        <dbReference type="EMBL" id="CRF33026.1"/>
    </source>
</evidence>
<dbReference type="InterPro" id="IPR050327">
    <property type="entry name" value="Proton-linked_MCT"/>
</dbReference>
<dbReference type="GO" id="GO:0022857">
    <property type="term" value="F:transmembrane transporter activity"/>
    <property type="evidence" value="ECO:0007669"/>
    <property type="project" value="InterPro"/>
</dbReference>
<feature type="transmembrane region" description="Helical" evidence="4">
    <location>
        <begin position="352"/>
        <end position="372"/>
    </location>
</feature>
<evidence type="ECO:0000259" key="5">
    <source>
        <dbReference type="PROSITE" id="PS50850"/>
    </source>
</evidence>
<protein>
    <submittedName>
        <fullName evidence="6">Nitrate/nitrite transporter, NarK</fullName>
    </submittedName>
</protein>
<evidence type="ECO:0000313" key="7">
    <source>
        <dbReference type="Proteomes" id="UP000043763"/>
    </source>
</evidence>
<evidence type="ECO:0000256" key="4">
    <source>
        <dbReference type="SAM" id="Phobius"/>
    </source>
</evidence>
<evidence type="ECO:0000256" key="1">
    <source>
        <dbReference type="ARBA" id="ARBA00022692"/>
    </source>
</evidence>
<feature type="transmembrane region" description="Helical" evidence="4">
    <location>
        <begin position="52"/>
        <end position="72"/>
    </location>
</feature>
<keyword evidence="2 4" id="KW-1133">Transmembrane helix</keyword>
<keyword evidence="1 4" id="KW-0812">Transmembrane</keyword>
<feature type="transmembrane region" description="Helical" evidence="4">
    <location>
        <begin position="384"/>
        <end position="406"/>
    </location>
</feature>
<dbReference type="SUPFAM" id="SSF103473">
    <property type="entry name" value="MFS general substrate transporter"/>
    <property type="match status" value="1"/>
</dbReference>
<sequence>MNYTKKRWFILFVVCLANLCLGSIYTWSVFAAPMAEYLSGIFGKTLTSADLAIVYTIANSVGPITMISGGWVNDKFGPKKVLFVGGMMWGFGMLLSGFATSVGFLIVSYALIGGLGLGMAYGTAISSCIKFFPDKSGLVGGIITAVYGFGSVALPPIVTMIVNKFDAPTAFKIVGVVFCIILAFCSFTIEKCPPNFVPDGWTPPEKKNSISVTINKDWKGMLKTPAFYVMILLFTCGAFTGMMITSQASAVARNLVGMSAIAASTAVSVLALFNVFGRIVAGYSSDKIGRILTLAFSCVLGAIGLICLYKSGEGTDVIFYIGISIVGLCFGSFMGVFPGFTASKFGTLNNSVNYGIMFIGVAIAGYFGPTVMGSMYRQYGSYQNAFLVACALNIFGIVLTIIYSILDKREKRANS</sequence>
<feature type="transmembrane region" description="Helical" evidence="4">
    <location>
        <begin position="256"/>
        <end position="276"/>
    </location>
</feature>
<proteinExistence type="predicted"/>
<dbReference type="EMBL" id="CVLB01000001">
    <property type="protein sequence ID" value="CRF33026.1"/>
    <property type="molecule type" value="Genomic_DNA"/>
</dbReference>
<dbReference type="AlphaFoldDB" id="A0A0G4K6B1"/>
<dbReference type="PANTHER" id="PTHR11360:SF317">
    <property type="entry name" value="MAJOR FACILITATOR SUPERFAMILY (MFS) PROFILE DOMAIN-CONTAINING PROTEIN-RELATED"/>
    <property type="match status" value="1"/>
</dbReference>
<dbReference type="InterPro" id="IPR011701">
    <property type="entry name" value="MFS"/>
</dbReference>
<feature type="transmembrane region" description="Helical" evidence="4">
    <location>
        <begin position="317"/>
        <end position="340"/>
    </location>
</feature>
<feature type="transmembrane region" description="Helical" evidence="4">
    <location>
        <begin position="288"/>
        <end position="311"/>
    </location>
</feature>
<feature type="transmembrane region" description="Helical" evidence="4">
    <location>
        <begin position="9"/>
        <end position="32"/>
    </location>
</feature>
<feature type="transmembrane region" description="Helical" evidence="4">
    <location>
        <begin position="170"/>
        <end position="189"/>
    </location>
</feature>
<dbReference type="Gene3D" id="1.20.1250.20">
    <property type="entry name" value="MFS general substrate transporter like domains"/>
    <property type="match status" value="2"/>
</dbReference>
<feature type="domain" description="Major facilitator superfamily (MFS) profile" evidence="5">
    <location>
        <begin position="11"/>
        <end position="408"/>
    </location>
</feature>
<dbReference type="PROSITE" id="PS50850">
    <property type="entry name" value="MFS"/>
    <property type="match status" value="1"/>
</dbReference>
<dbReference type="OrthoDB" id="9793415at2"/>
<organism evidence="6 7">
    <name type="scientific">Brachyspira suanatina</name>
    <dbReference type="NCBI Taxonomy" id="381802"/>
    <lineage>
        <taxon>Bacteria</taxon>
        <taxon>Pseudomonadati</taxon>
        <taxon>Spirochaetota</taxon>
        <taxon>Spirochaetia</taxon>
        <taxon>Brachyspirales</taxon>
        <taxon>Brachyspiraceae</taxon>
        <taxon>Brachyspira</taxon>
    </lineage>
</organism>
<keyword evidence="3 4" id="KW-0472">Membrane</keyword>
<name>A0A0G4K6B1_9SPIR</name>
<keyword evidence="7" id="KW-1185">Reference proteome</keyword>
<feature type="transmembrane region" description="Helical" evidence="4">
    <location>
        <begin position="81"/>
        <end position="100"/>
    </location>
</feature>
<feature type="transmembrane region" description="Helical" evidence="4">
    <location>
        <begin position="106"/>
        <end position="125"/>
    </location>
</feature>
<accession>A0A0G4K6B1</accession>
<dbReference type="Pfam" id="PF07690">
    <property type="entry name" value="MFS_1"/>
    <property type="match status" value="1"/>
</dbReference>
<dbReference type="RefSeq" id="WP_048594330.1">
    <property type="nucleotide sequence ID" value="NZ_CVLB01000001.1"/>
</dbReference>
<reference evidence="7" key="1">
    <citation type="submission" date="2015-04" db="EMBL/GenBank/DDBJ databases">
        <authorList>
            <person name="Mushtaq Mamoona"/>
        </authorList>
    </citation>
    <scope>NUCLEOTIDE SEQUENCE [LARGE SCALE GENOMIC DNA]</scope>
    <source>
        <strain evidence="7">AN4859/03</strain>
    </source>
</reference>